<dbReference type="RefSeq" id="WP_146376241.1">
    <property type="nucleotide sequence ID" value="NZ_JADMWC010000005.1"/>
</dbReference>
<protein>
    <submittedName>
        <fullName evidence="1">Uncharacterized protein</fullName>
    </submittedName>
</protein>
<sequence length="158" mass="18977">MITTKITIKPHLAEYIIGKYNACELGPIRFPDRDDLYHTVFSLTEKRPNNCPVDSGNLELVLPERREGKSPLTFNYLGYRSVKIIEKKIETRLWAELHDLIDENKHFYGIQYIESVAYFMRKYAIVSISEDALLKNYYRWREIVRQKKRRRSYQKREL</sequence>
<gene>
    <name evidence="1" type="ORF">FSA05_22525</name>
</gene>
<dbReference type="Proteomes" id="UP000315827">
    <property type="component" value="Unassembled WGS sequence"/>
</dbReference>
<comment type="caution">
    <text evidence="1">The sequence shown here is derived from an EMBL/GenBank/DDBJ whole genome shotgun (WGS) entry which is preliminary data.</text>
</comment>
<evidence type="ECO:0000313" key="2">
    <source>
        <dbReference type="Proteomes" id="UP000315827"/>
    </source>
</evidence>
<dbReference type="AlphaFoldDB" id="A0A5C6K5Q9"/>
<evidence type="ECO:0000313" key="1">
    <source>
        <dbReference type="EMBL" id="TWV57734.1"/>
    </source>
</evidence>
<name>A0A5C6K5Q9_PARDI</name>
<reference evidence="1 2" key="1">
    <citation type="submission" date="2019-07" db="EMBL/GenBank/DDBJ databases">
        <title>Genome sequencing of Parabacteroides distasonis iSURF_7.</title>
        <authorList>
            <person name="Degefu H.N."/>
            <person name="Ruoff K.L."/>
            <person name="Price C.E."/>
            <person name="Valls R.A."/>
            <person name="O'Toole G.A."/>
        </authorList>
    </citation>
    <scope>NUCLEOTIDE SEQUENCE [LARGE SCALE GENOMIC DNA]</scope>
    <source>
        <strain evidence="1 2">CFPLTA003_1B</strain>
    </source>
</reference>
<dbReference type="EMBL" id="VOHW01000025">
    <property type="protein sequence ID" value="TWV57734.1"/>
    <property type="molecule type" value="Genomic_DNA"/>
</dbReference>
<accession>A0A5C6K5Q9</accession>
<organism evidence="1 2">
    <name type="scientific">Parabacteroides distasonis</name>
    <dbReference type="NCBI Taxonomy" id="823"/>
    <lineage>
        <taxon>Bacteria</taxon>
        <taxon>Pseudomonadati</taxon>
        <taxon>Bacteroidota</taxon>
        <taxon>Bacteroidia</taxon>
        <taxon>Bacteroidales</taxon>
        <taxon>Tannerellaceae</taxon>
        <taxon>Parabacteroides</taxon>
    </lineage>
</organism>
<proteinExistence type="predicted"/>